<evidence type="ECO:0000256" key="5">
    <source>
        <dbReference type="ARBA" id="ARBA00022692"/>
    </source>
</evidence>
<proteinExistence type="inferred from homology"/>
<keyword evidence="4" id="KW-0813">Transport</keyword>
<dbReference type="PRINTS" id="PR01035">
    <property type="entry name" value="TCRTETA"/>
</dbReference>
<feature type="domain" description="Major facilitator superfamily (MFS) profile" evidence="9">
    <location>
        <begin position="9"/>
        <end position="408"/>
    </location>
</feature>
<evidence type="ECO:0000256" key="1">
    <source>
        <dbReference type="ARBA" id="ARBA00003279"/>
    </source>
</evidence>
<dbReference type="InterPro" id="IPR020846">
    <property type="entry name" value="MFS_dom"/>
</dbReference>
<dbReference type="AlphaFoldDB" id="A0AA37SPW2"/>
<dbReference type="PANTHER" id="PTHR23504">
    <property type="entry name" value="MAJOR FACILITATOR SUPERFAMILY DOMAIN-CONTAINING PROTEIN 10"/>
    <property type="match status" value="1"/>
</dbReference>
<feature type="transmembrane region" description="Helical" evidence="8">
    <location>
        <begin position="371"/>
        <end position="400"/>
    </location>
</feature>
<dbReference type="RefSeq" id="WP_235290787.1">
    <property type="nucleotide sequence ID" value="NZ_BSOH01000007.1"/>
</dbReference>
<evidence type="ECO:0000259" key="9">
    <source>
        <dbReference type="PROSITE" id="PS50850"/>
    </source>
</evidence>
<name>A0AA37SPW2_9BACT</name>
<feature type="transmembrane region" description="Helical" evidence="8">
    <location>
        <begin position="233"/>
        <end position="256"/>
    </location>
</feature>
<feature type="transmembrane region" description="Helical" evidence="8">
    <location>
        <begin position="7"/>
        <end position="31"/>
    </location>
</feature>
<reference evidence="10" key="1">
    <citation type="journal article" date="2014" name="Int. J. Syst. Evol. Microbiol.">
        <title>Complete genome sequence of Corynebacterium casei LMG S-19264T (=DSM 44701T), isolated from a smear-ripened cheese.</title>
        <authorList>
            <consortium name="US DOE Joint Genome Institute (JGI-PGF)"/>
            <person name="Walter F."/>
            <person name="Albersmeier A."/>
            <person name="Kalinowski J."/>
            <person name="Ruckert C."/>
        </authorList>
    </citation>
    <scope>NUCLEOTIDE SEQUENCE</scope>
    <source>
        <strain evidence="10">NBRC 108769</strain>
    </source>
</reference>
<dbReference type="PROSITE" id="PS50850">
    <property type="entry name" value="MFS"/>
    <property type="match status" value="1"/>
</dbReference>
<dbReference type="PROSITE" id="PS00216">
    <property type="entry name" value="SUGAR_TRANSPORT_1"/>
    <property type="match status" value="1"/>
</dbReference>
<reference evidence="10" key="2">
    <citation type="submission" date="2023-01" db="EMBL/GenBank/DDBJ databases">
        <title>Draft genome sequence of Portibacter lacus strain NBRC 108769.</title>
        <authorList>
            <person name="Sun Q."/>
            <person name="Mori K."/>
        </authorList>
    </citation>
    <scope>NUCLEOTIDE SEQUENCE</scope>
    <source>
        <strain evidence="10">NBRC 108769</strain>
    </source>
</reference>
<gene>
    <name evidence="10" type="ORF">GCM10007940_16490</name>
</gene>
<evidence type="ECO:0000256" key="2">
    <source>
        <dbReference type="ARBA" id="ARBA00004141"/>
    </source>
</evidence>
<feature type="transmembrane region" description="Helical" evidence="8">
    <location>
        <begin position="297"/>
        <end position="322"/>
    </location>
</feature>
<dbReference type="EMBL" id="BSOH01000007">
    <property type="protein sequence ID" value="GLR17034.1"/>
    <property type="molecule type" value="Genomic_DNA"/>
</dbReference>
<dbReference type="InterPro" id="IPR001958">
    <property type="entry name" value="Tet-R_TetA/multi-R_MdtG-like"/>
</dbReference>
<dbReference type="InterPro" id="IPR011701">
    <property type="entry name" value="MFS"/>
</dbReference>
<keyword evidence="6 8" id="KW-1133">Transmembrane helix</keyword>
<dbReference type="Pfam" id="PF07690">
    <property type="entry name" value="MFS_1"/>
    <property type="match status" value="1"/>
</dbReference>
<keyword evidence="7 8" id="KW-0472">Membrane</keyword>
<comment type="similarity">
    <text evidence="3">Belongs to the major facilitator superfamily. TCR/Tet family.</text>
</comment>
<dbReference type="SUPFAM" id="SSF103473">
    <property type="entry name" value="MFS general substrate transporter"/>
    <property type="match status" value="1"/>
</dbReference>
<evidence type="ECO:0000313" key="11">
    <source>
        <dbReference type="Proteomes" id="UP001156666"/>
    </source>
</evidence>
<feature type="transmembrane region" description="Helical" evidence="8">
    <location>
        <begin position="111"/>
        <end position="133"/>
    </location>
</feature>
<dbReference type="PANTHER" id="PTHR23504:SF15">
    <property type="entry name" value="MAJOR FACILITATOR SUPERFAMILY (MFS) PROFILE DOMAIN-CONTAINING PROTEIN"/>
    <property type="match status" value="1"/>
</dbReference>
<keyword evidence="5 8" id="KW-0812">Transmembrane</keyword>
<evidence type="ECO:0000256" key="7">
    <source>
        <dbReference type="ARBA" id="ARBA00023136"/>
    </source>
</evidence>
<dbReference type="InterPro" id="IPR005829">
    <property type="entry name" value="Sugar_transporter_CS"/>
</dbReference>
<comment type="caution">
    <text evidence="10">The sequence shown here is derived from an EMBL/GenBank/DDBJ whole genome shotgun (WGS) entry which is preliminary data.</text>
</comment>
<evidence type="ECO:0000256" key="8">
    <source>
        <dbReference type="SAM" id="Phobius"/>
    </source>
</evidence>
<evidence type="ECO:0000256" key="3">
    <source>
        <dbReference type="ARBA" id="ARBA00007520"/>
    </source>
</evidence>
<keyword evidence="11" id="KW-1185">Reference proteome</keyword>
<feature type="transmembrane region" description="Helical" evidence="8">
    <location>
        <begin position="268"/>
        <end position="285"/>
    </location>
</feature>
<dbReference type="Proteomes" id="UP001156666">
    <property type="component" value="Unassembled WGS sequence"/>
</dbReference>
<evidence type="ECO:0000256" key="4">
    <source>
        <dbReference type="ARBA" id="ARBA00022448"/>
    </source>
</evidence>
<dbReference type="InterPro" id="IPR036259">
    <property type="entry name" value="MFS_trans_sf"/>
</dbReference>
<accession>A0AA37SPW2</accession>
<feature type="transmembrane region" description="Helical" evidence="8">
    <location>
        <begin position="180"/>
        <end position="200"/>
    </location>
</feature>
<dbReference type="GO" id="GO:0016020">
    <property type="term" value="C:membrane"/>
    <property type="evidence" value="ECO:0007669"/>
    <property type="project" value="UniProtKB-SubCell"/>
</dbReference>
<comment type="function">
    <text evidence="1">Resistance to tetracycline by an active tetracycline efflux. This is an energy-dependent process that decreases the accumulation of the antibiotic in whole cells. This protein functions as a metal-tetracycline/H(+) antiporter.</text>
</comment>
<protein>
    <submittedName>
        <fullName evidence="10">Tetracycline resistance MFS efflux pump</fullName>
    </submittedName>
</protein>
<comment type="subcellular location">
    <subcellularLocation>
        <location evidence="2">Membrane</location>
        <topology evidence="2">Multi-pass membrane protein</topology>
    </subcellularLocation>
</comment>
<evidence type="ECO:0000313" key="10">
    <source>
        <dbReference type="EMBL" id="GLR17034.1"/>
    </source>
</evidence>
<feature type="transmembrane region" description="Helical" evidence="8">
    <location>
        <begin position="85"/>
        <end position="105"/>
    </location>
</feature>
<sequence>MEKKTSNLLLLTIFITVFIDLLGVGIIIPVLPSVFYADGAAFGIGTSESSVALYYGLLLACYPGMQLLGAPILGTLSDKYGRKPILTIALIGTLIGYSLFAYAIVIKSLPLLFFARLLPGFTGGNISIVMSAISDISTDDARTRNFGLVGLAFAVGFILGPTIGGVMADNTVVSWFNHSVPFIFTAGLTLVNIILVQFIFKETLKVKKQGKVNVLAGVFNIVKSFKIPNLRGIFSVVLLFSIGFTFYTQYFSVYLIEEFGWSEKEIGFLYGWVGIWLAITQGLIVRKLSFKYKPKFLLFRSMPIVALGVCLLLLPTVGWVFYLINPIIAIGIGITSPNLTTVVSEQAGPEQQGEILGINQSMQSLGNLIPAIIGGILASMGTIFPLIASGLFVIIAWLVYMKLFSADRKA</sequence>
<organism evidence="10 11">
    <name type="scientific">Portibacter lacus</name>
    <dbReference type="NCBI Taxonomy" id="1099794"/>
    <lineage>
        <taxon>Bacteria</taxon>
        <taxon>Pseudomonadati</taxon>
        <taxon>Bacteroidota</taxon>
        <taxon>Saprospiria</taxon>
        <taxon>Saprospirales</taxon>
        <taxon>Haliscomenobacteraceae</taxon>
        <taxon>Portibacter</taxon>
    </lineage>
</organism>
<feature type="transmembrane region" description="Helical" evidence="8">
    <location>
        <begin position="145"/>
        <end position="168"/>
    </location>
</feature>
<evidence type="ECO:0000256" key="6">
    <source>
        <dbReference type="ARBA" id="ARBA00022989"/>
    </source>
</evidence>
<dbReference type="GO" id="GO:0022857">
    <property type="term" value="F:transmembrane transporter activity"/>
    <property type="evidence" value="ECO:0007669"/>
    <property type="project" value="InterPro"/>
</dbReference>
<dbReference type="Gene3D" id="1.20.1250.20">
    <property type="entry name" value="MFS general substrate transporter like domains"/>
    <property type="match status" value="1"/>
</dbReference>
<feature type="transmembrane region" description="Helical" evidence="8">
    <location>
        <begin position="51"/>
        <end position="73"/>
    </location>
</feature>